<evidence type="ECO:0000256" key="4">
    <source>
        <dbReference type="ARBA" id="ARBA00023235"/>
    </source>
</evidence>
<dbReference type="SFLD" id="SFLDG00180">
    <property type="entry name" value="muconate_cycloisomerase"/>
    <property type="match status" value="1"/>
</dbReference>
<reference evidence="9" key="1">
    <citation type="journal article" date="2014" name="Int. J. Syst. Evol. Microbiol.">
        <title>Complete genome sequence of Corynebacterium casei LMG S-19264T (=DSM 44701T), isolated from a smear-ripened cheese.</title>
        <authorList>
            <consortium name="US DOE Joint Genome Institute (JGI-PGF)"/>
            <person name="Walter F."/>
            <person name="Albersmeier A."/>
            <person name="Kalinowski J."/>
            <person name="Ruckert C."/>
        </authorList>
    </citation>
    <scope>NUCLEOTIDE SEQUENCE</scope>
    <source>
        <strain evidence="9">KCTC 42249</strain>
    </source>
</reference>
<keyword evidence="10" id="KW-1185">Reference proteome</keyword>
<dbReference type="InterPro" id="IPR029017">
    <property type="entry name" value="Enolase-like_N"/>
</dbReference>
<comment type="caution">
    <text evidence="9">The sequence shown here is derived from an EMBL/GenBank/DDBJ whole genome shotgun (WGS) entry which is preliminary data.</text>
</comment>
<feature type="binding site" evidence="6">
    <location>
        <position position="119"/>
    </location>
    <ligand>
        <name>Mg(2+)</name>
        <dbReference type="ChEBI" id="CHEBI:18420"/>
    </ligand>
</feature>
<dbReference type="InterPro" id="IPR034593">
    <property type="entry name" value="DgoD-like"/>
</dbReference>
<dbReference type="Proteomes" id="UP000630142">
    <property type="component" value="Unassembled WGS sequence"/>
</dbReference>
<gene>
    <name evidence="9" type="ORF">GCM10016234_11550</name>
</gene>
<protein>
    <recommendedName>
        <fullName evidence="7">Dipeptide epimerase</fullName>
        <ecNumber evidence="7">5.1.1.-</ecNumber>
    </recommendedName>
</protein>
<dbReference type="InterPro" id="IPR034603">
    <property type="entry name" value="Dipeptide_epimerase"/>
</dbReference>
<dbReference type="SMART" id="SM00922">
    <property type="entry name" value="MR_MLE"/>
    <property type="match status" value="1"/>
</dbReference>
<dbReference type="SUPFAM" id="SSF54826">
    <property type="entry name" value="Enolase N-terminal domain-like"/>
    <property type="match status" value="1"/>
</dbReference>
<dbReference type="PANTHER" id="PTHR48080:SF3">
    <property type="entry name" value="ENOLASE SUPERFAMILY MEMBER DDB_G0284701"/>
    <property type="match status" value="1"/>
</dbReference>
<dbReference type="GO" id="GO:0046872">
    <property type="term" value="F:metal ion binding"/>
    <property type="evidence" value="ECO:0007669"/>
    <property type="project" value="UniProtKB-KW"/>
</dbReference>
<keyword evidence="4 7" id="KW-0413">Isomerase</keyword>
<dbReference type="SFLD" id="SFLDS00001">
    <property type="entry name" value="Enolase"/>
    <property type="match status" value="1"/>
</dbReference>
<dbReference type="CDD" id="cd03319">
    <property type="entry name" value="L-Ala-DL-Glu_epimerase"/>
    <property type="match status" value="1"/>
</dbReference>
<comment type="cofactor">
    <cofactor evidence="6 7">
        <name>Mg(2+)</name>
        <dbReference type="ChEBI" id="CHEBI:18420"/>
    </cofactor>
    <text evidence="6 7">Binds 1 Mg(2+) ion per subunit.</text>
</comment>
<comment type="similarity">
    <text evidence="1 7">Belongs to the mandelate racemase/muconate lactonizing enzyme family.</text>
</comment>
<accession>A0A8J3DMC3</accession>
<evidence type="ECO:0000313" key="10">
    <source>
        <dbReference type="Proteomes" id="UP000630142"/>
    </source>
</evidence>
<feature type="binding site" evidence="6">
    <location>
        <position position="142"/>
    </location>
    <ligand>
        <name>Mg(2+)</name>
        <dbReference type="ChEBI" id="CHEBI:18420"/>
    </ligand>
</feature>
<keyword evidence="3 6" id="KW-0460">Magnesium</keyword>
<evidence type="ECO:0000313" key="9">
    <source>
        <dbReference type="EMBL" id="GHD10090.1"/>
    </source>
</evidence>
<dbReference type="GO" id="GO:0016855">
    <property type="term" value="F:racemase and epimerase activity, acting on amino acids and derivatives"/>
    <property type="evidence" value="ECO:0007669"/>
    <property type="project" value="UniProtKB-UniRule"/>
</dbReference>
<dbReference type="Gene3D" id="3.30.390.10">
    <property type="entry name" value="Enolase-like, N-terminal domain"/>
    <property type="match status" value="1"/>
</dbReference>
<dbReference type="SFLD" id="SFLDF00010">
    <property type="entry name" value="dipeptide_epimerase"/>
    <property type="match status" value="1"/>
</dbReference>
<sequence>MAPGAARNAVDCALWDLQAKQSGRSVSELAGLTAPQPLETAFTISLGEPEKMAVDARDNAWRPLLKVKVGTEDDRPRMEAVAKAAPNSRIILDANEGWTSSNIEMHLAEAARLGIALIEQPLPAGSDDMLGRIDRPVPVCADESVHGLDDLADLRGRYDAINIKLDKTGGLTAALDLRHAAEALGFQIMVGCMVGTSLSMAPAILLAQGAAFVDLDGPLLLARDRDPGLTYTGSIVSPPVSALWG</sequence>
<name>A0A8J3DMC3_9HYPH</name>
<dbReference type="AlphaFoldDB" id="A0A8J3DMC3"/>
<evidence type="ECO:0000256" key="5">
    <source>
        <dbReference type="PIRSR" id="PIRSR634603-1"/>
    </source>
</evidence>
<proteinExistence type="inferred from homology"/>
<evidence type="ECO:0000256" key="7">
    <source>
        <dbReference type="RuleBase" id="RU366006"/>
    </source>
</evidence>
<dbReference type="SUPFAM" id="SSF51604">
    <property type="entry name" value="Enolase C-terminal domain-like"/>
    <property type="match status" value="1"/>
</dbReference>
<evidence type="ECO:0000256" key="2">
    <source>
        <dbReference type="ARBA" id="ARBA00022723"/>
    </source>
</evidence>
<dbReference type="InterPro" id="IPR029065">
    <property type="entry name" value="Enolase_C-like"/>
</dbReference>
<evidence type="ECO:0000256" key="3">
    <source>
        <dbReference type="ARBA" id="ARBA00022842"/>
    </source>
</evidence>
<dbReference type="Pfam" id="PF13378">
    <property type="entry name" value="MR_MLE_C"/>
    <property type="match status" value="1"/>
</dbReference>
<evidence type="ECO:0000259" key="8">
    <source>
        <dbReference type="SMART" id="SM00922"/>
    </source>
</evidence>
<feature type="domain" description="Mandelate racemase/muconate lactonizing enzyme C-terminal" evidence="8">
    <location>
        <begin position="49"/>
        <end position="140"/>
    </location>
</feature>
<reference evidence="9" key="2">
    <citation type="submission" date="2020-09" db="EMBL/GenBank/DDBJ databases">
        <authorList>
            <person name="Sun Q."/>
            <person name="Kim S."/>
        </authorList>
    </citation>
    <scope>NUCLEOTIDE SEQUENCE</scope>
    <source>
        <strain evidence="9">KCTC 42249</strain>
    </source>
</reference>
<dbReference type="PANTHER" id="PTHR48080">
    <property type="entry name" value="D-GALACTONATE DEHYDRATASE-RELATED"/>
    <property type="match status" value="1"/>
</dbReference>
<feature type="active site" description="Proton acceptor; specific for (R)-substrate epimerization" evidence="5">
    <location>
        <position position="68"/>
    </location>
</feature>
<keyword evidence="2 6" id="KW-0479">Metal-binding</keyword>
<feature type="binding site" evidence="6">
    <location>
        <position position="93"/>
    </location>
    <ligand>
        <name>Mg(2+)</name>
        <dbReference type="ChEBI" id="CHEBI:18420"/>
    </ligand>
</feature>
<evidence type="ECO:0000256" key="1">
    <source>
        <dbReference type="ARBA" id="ARBA00008031"/>
    </source>
</evidence>
<dbReference type="InterPro" id="IPR013342">
    <property type="entry name" value="Mandelate_racemase_C"/>
</dbReference>
<dbReference type="InterPro" id="IPR036849">
    <property type="entry name" value="Enolase-like_C_sf"/>
</dbReference>
<dbReference type="EMBL" id="BMZQ01000001">
    <property type="protein sequence ID" value="GHD10090.1"/>
    <property type="molecule type" value="Genomic_DNA"/>
</dbReference>
<dbReference type="Pfam" id="PF02746">
    <property type="entry name" value="MR_MLE_N"/>
    <property type="match status" value="1"/>
</dbReference>
<dbReference type="InterPro" id="IPR013341">
    <property type="entry name" value="Mandelate_racemase_N_dom"/>
</dbReference>
<evidence type="ECO:0000256" key="6">
    <source>
        <dbReference type="PIRSR" id="PIRSR634603-3"/>
    </source>
</evidence>
<dbReference type="EC" id="5.1.1.-" evidence="7"/>
<organism evidence="9 10">
    <name type="scientific">Tianweitania populi</name>
    <dbReference type="NCBI Taxonomy" id="1607949"/>
    <lineage>
        <taxon>Bacteria</taxon>
        <taxon>Pseudomonadati</taxon>
        <taxon>Pseudomonadota</taxon>
        <taxon>Alphaproteobacteria</taxon>
        <taxon>Hyphomicrobiales</taxon>
        <taxon>Phyllobacteriaceae</taxon>
        <taxon>Tianweitania</taxon>
    </lineage>
</organism>
<feature type="active site" description="Proton acceptor; specific for (S)-substrate epimerization" evidence="5">
    <location>
        <position position="164"/>
    </location>
</feature>
<dbReference type="Gene3D" id="3.20.20.120">
    <property type="entry name" value="Enolase-like C-terminal domain"/>
    <property type="match status" value="1"/>
</dbReference>